<feature type="domain" description="F-box" evidence="2">
    <location>
        <begin position="136"/>
        <end position="182"/>
    </location>
</feature>
<evidence type="ECO:0000313" key="4">
    <source>
        <dbReference type="Proteomes" id="UP001566132"/>
    </source>
</evidence>
<dbReference type="EMBL" id="JBDJPC010000008">
    <property type="protein sequence ID" value="KAL1492364.1"/>
    <property type="molecule type" value="Genomic_DNA"/>
</dbReference>
<dbReference type="InterPro" id="IPR032675">
    <property type="entry name" value="LRR_dom_sf"/>
</dbReference>
<dbReference type="SMART" id="SM00256">
    <property type="entry name" value="FBOX"/>
    <property type="match status" value="1"/>
</dbReference>
<dbReference type="Proteomes" id="UP001566132">
    <property type="component" value="Unassembled WGS sequence"/>
</dbReference>
<dbReference type="Pfam" id="PF12937">
    <property type="entry name" value="F-box-like"/>
    <property type="match status" value="1"/>
</dbReference>
<evidence type="ECO:0000256" key="1">
    <source>
        <dbReference type="ARBA" id="ARBA00022786"/>
    </source>
</evidence>
<protein>
    <recommendedName>
        <fullName evidence="2">F-box domain-containing protein</fullName>
    </recommendedName>
</protein>
<dbReference type="InterPro" id="IPR036047">
    <property type="entry name" value="F-box-like_dom_sf"/>
</dbReference>
<keyword evidence="1" id="KW-0833">Ubl conjugation pathway</keyword>
<name>A0ABD1EFB4_HYPHA</name>
<evidence type="ECO:0000313" key="3">
    <source>
        <dbReference type="EMBL" id="KAL1492364.1"/>
    </source>
</evidence>
<keyword evidence="4" id="KW-1185">Reference proteome</keyword>
<dbReference type="Gene3D" id="1.20.1280.50">
    <property type="match status" value="1"/>
</dbReference>
<dbReference type="PROSITE" id="PS50181">
    <property type="entry name" value="FBOX"/>
    <property type="match status" value="1"/>
</dbReference>
<dbReference type="InterPro" id="IPR006553">
    <property type="entry name" value="Leu-rich_rpt_Cys-con_subtyp"/>
</dbReference>
<sequence length="484" mass="56907">MTQMSSFQESIDSKTGSIYNAPHFPKYVVNSHSMWQSNVLVRPLGTFHEQKPYKYQENPFNAEYLFTFNTIRIEFNKNFLMHSRAIETLIPRCQLMAMPNFPLVLPLDDKILYEGVQALIRNVVPKRELETNWNGKNFTEYLPIEILYNIFDHLDLRSLSRCAQVNKRWNSVASDLHFYQEVDLKMFWDKINGKNLRKLKNKLQIVKKLDMTWCNDSTLIRRNEYFNTLISILEAAKDTLTHLCLNYTNRISEEAFEQIFECPNLEELRLQNIRLNKLHNSCLEYCKELTSLKTLDVSLSTIEGSGLIEILKKTPNLEHLLMNDCYQLGYFNPIITTVVKYNPKLKSWASTLTFFLDDNSQAYEKFGKLIYLECLDMTGCEPQPYGSSWLKCIAVNCKKLRRLELGRWKYLGDEDLMPVLTQCKELSHLYLPYTSRITYWTLSLACKNLPNLRHICVYSCKKISKKVIEELAESYKHVNIYQIK</sequence>
<dbReference type="SUPFAM" id="SSF81383">
    <property type="entry name" value="F-box domain"/>
    <property type="match status" value="1"/>
</dbReference>
<dbReference type="PANTHER" id="PTHR13318:SF95">
    <property type="entry name" value="F-BOX PROTEIN YLR352W"/>
    <property type="match status" value="1"/>
</dbReference>
<dbReference type="InterPro" id="IPR001810">
    <property type="entry name" value="F-box_dom"/>
</dbReference>
<accession>A0ABD1EFB4</accession>
<reference evidence="3 4" key="1">
    <citation type="submission" date="2024-05" db="EMBL/GenBank/DDBJ databases">
        <title>Genetic variation in Jamaican populations of the coffee berry borer (Hypothenemus hampei).</title>
        <authorList>
            <person name="Errbii M."/>
            <person name="Myrie A."/>
        </authorList>
    </citation>
    <scope>NUCLEOTIDE SEQUENCE [LARGE SCALE GENOMIC DNA]</scope>
    <source>
        <strain evidence="3">JA-Hopewell-2020-01-JO</strain>
        <tissue evidence="3">Whole body</tissue>
    </source>
</reference>
<evidence type="ECO:0000259" key="2">
    <source>
        <dbReference type="PROSITE" id="PS50181"/>
    </source>
</evidence>
<gene>
    <name evidence="3" type="ORF">ABEB36_010622</name>
</gene>
<dbReference type="SMART" id="SM00367">
    <property type="entry name" value="LRR_CC"/>
    <property type="match status" value="3"/>
</dbReference>
<dbReference type="Gene3D" id="3.80.10.10">
    <property type="entry name" value="Ribonuclease Inhibitor"/>
    <property type="match status" value="2"/>
</dbReference>
<organism evidence="3 4">
    <name type="scientific">Hypothenemus hampei</name>
    <name type="common">Coffee berry borer</name>
    <dbReference type="NCBI Taxonomy" id="57062"/>
    <lineage>
        <taxon>Eukaryota</taxon>
        <taxon>Metazoa</taxon>
        <taxon>Ecdysozoa</taxon>
        <taxon>Arthropoda</taxon>
        <taxon>Hexapoda</taxon>
        <taxon>Insecta</taxon>
        <taxon>Pterygota</taxon>
        <taxon>Neoptera</taxon>
        <taxon>Endopterygota</taxon>
        <taxon>Coleoptera</taxon>
        <taxon>Polyphaga</taxon>
        <taxon>Cucujiformia</taxon>
        <taxon>Curculionidae</taxon>
        <taxon>Scolytinae</taxon>
        <taxon>Hypothenemus</taxon>
    </lineage>
</organism>
<comment type="caution">
    <text evidence="3">The sequence shown here is derived from an EMBL/GenBank/DDBJ whole genome shotgun (WGS) entry which is preliminary data.</text>
</comment>
<proteinExistence type="predicted"/>
<dbReference type="PANTHER" id="PTHR13318">
    <property type="entry name" value="PARTNER OF PAIRED, ISOFORM B-RELATED"/>
    <property type="match status" value="1"/>
</dbReference>
<dbReference type="CDD" id="cd09917">
    <property type="entry name" value="F-box_SF"/>
    <property type="match status" value="1"/>
</dbReference>
<dbReference type="SUPFAM" id="SSF52047">
    <property type="entry name" value="RNI-like"/>
    <property type="match status" value="1"/>
</dbReference>
<dbReference type="AlphaFoldDB" id="A0ABD1EFB4"/>